<evidence type="ECO:0000313" key="3">
    <source>
        <dbReference type="Proteomes" id="UP000061457"/>
    </source>
</evidence>
<dbReference type="AlphaFoldDB" id="A0A0S2K6S0"/>
<accession>A0A0S2K6S0</accession>
<organism evidence="2 3">
    <name type="scientific">Pseudoalteromonas phenolica</name>
    <dbReference type="NCBI Taxonomy" id="161398"/>
    <lineage>
        <taxon>Bacteria</taxon>
        <taxon>Pseudomonadati</taxon>
        <taxon>Pseudomonadota</taxon>
        <taxon>Gammaproteobacteria</taxon>
        <taxon>Alteromonadales</taxon>
        <taxon>Pseudoalteromonadaceae</taxon>
        <taxon>Pseudoalteromonas</taxon>
    </lineage>
</organism>
<sequence length="125" mass="14072">MKFLQQANSIFKDIDAHQDGQVSFVLDSEHFLFDEHFPGFPVVPASLIMEFINLCVAERYTQEGVKFSISNAKFLNPMVPGNTYTCKFKVRSSEALFFSISDDAGKDYNKGIVSFMSESEVEHAA</sequence>
<dbReference type="PATRIC" id="fig|161398.10.peg.3402"/>
<gene>
    <name evidence="2" type="ORF">PP2015_3338</name>
</gene>
<keyword evidence="3" id="KW-1185">Reference proteome</keyword>
<name>A0A0S2K6S0_9GAMM</name>
<dbReference type="RefSeq" id="WP_058031451.1">
    <property type="nucleotide sequence ID" value="NZ_CP013187.1"/>
</dbReference>
<dbReference type="SUPFAM" id="SSF54637">
    <property type="entry name" value="Thioesterase/thiol ester dehydrase-isomerase"/>
    <property type="match status" value="1"/>
</dbReference>
<dbReference type="KEGG" id="pphe:PP2015_3338"/>
<dbReference type="EMBL" id="CP013187">
    <property type="protein sequence ID" value="ALO43813.1"/>
    <property type="molecule type" value="Genomic_DNA"/>
</dbReference>
<dbReference type="Proteomes" id="UP000061457">
    <property type="component" value="Chromosome I"/>
</dbReference>
<evidence type="ECO:0000259" key="1">
    <source>
        <dbReference type="Pfam" id="PF22818"/>
    </source>
</evidence>
<reference evidence="2 3" key="1">
    <citation type="submission" date="2015-11" db="EMBL/GenBank/DDBJ databases">
        <authorList>
            <person name="Zhang Y."/>
            <person name="Guo Z."/>
        </authorList>
    </citation>
    <scope>NUCLEOTIDE SEQUENCE [LARGE SCALE GENOMIC DNA]</scope>
    <source>
        <strain evidence="2 3">KCTC 12086</strain>
    </source>
</reference>
<proteinExistence type="predicted"/>
<dbReference type="InterPro" id="IPR029069">
    <property type="entry name" value="HotDog_dom_sf"/>
</dbReference>
<dbReference type="InterPro" id="IPR054545">
    <property type="entry name" value="ApeI-like"/>
</dbReference>
<protein>
    <recommendedName>
        <fullName evidence="1">ApeI dehydratase-like domain-containing protein</fullName>
    </recommendedName>
</protein>
<dbReference type="STRING" id="161398.PP2015_3338"/>
<dbReference type="Pfam" id="PF22818">
    <property type="entry name" value="ApeI-like"/>
    <property type="match status" value="1"/>
</dbReference>
<evidence type="ECO:0000313" key="2">
    <source>
        <dbReference type="EMBL" id="ALO43813.1"/>
    </source>
</evidence>
<dbReference type="OrthoDB" id="244285at2"/>
<dbReference type="Gene3D" id="3.10.129.10">
    <property type="entry name" value="Hotdog Thioesterase"/>
    <property type="match status" value="1"/>
</dbReference>
<feature type="domain" description="ApeI dehydratase-like" evidence="1">
    <location>
        <begin position="18"/>
        <end position="110"/>
    </location>
</feature>